<reference evidence="1" key="2">
    <citation type="journal article" date="2015" name="Data Brief">
        <title>Shoot transcriptome of the giant reed, Arundo donax.</title>
        <authorList>
            <person name="Barrero R.A."/>
            <person name="Guerrero F.D."/>
            <person name="Moolhuijzen P."/>
            <person name="Goolsby J.A."/>
            <person name="Tidwell J."/>
            <person name="Bellgard S.E."/>
            <person name="Bellgard M.I."/>
        </authorList>
    </citation>
    <scope>NUCLEOTIDE SEQUENCE</scope>
    <source>
        <tissue evidence="1">Shoot tissue taken approximately 20 cm above the soil surface</tissue>
    </source>
</reference>
<evidence type="ECO:0000313" key="1">
    <source>
        <dbReference type="EMBL" id="JAD75302.1"/>
    </source>
</evidence>
<protein>
    <submittedName>
        <fullName evidence="1">Uncharacterized protein</fullName>
    </submittedName>
</protein>
<name>A0A0A9CUW6_ARUDO</name>
<reference evidence="1" key="1">
    <citation type="submission" date="2014-09" db="EMBL/GenBank/DDBJ databases">
        <authorList>
            <person name="Magalhaes I.L.F."/>
            <person name="Oliveira U."/>
            <person name="Santos F.R."/>
            <person name="Vidigal T.H.D.A."/>
            <person name="Brescovit A.D."/>
            <person name="Santos A.J."/>
        </authorList>
    </citation>
    <scope>NUCLEOTIDE SEQUENCE</scope>
    <source>
        <tissue evidence="1">Shoot tissue taken approximately 20 cm above the soil surface</tissue>
    </source>
</reference>
<dbReference type="AlphaFoldDB" id="A0A0A9CUW6"/>
<accession>A0A0A9CUW6</accession>
<sequence>MAMLISEQLVSIDALGFQQLLSMEVDAVESRNLLPWVMDIINPDTMVMRIDLGKVLPINAQVVSIVLGLPNVGIDLCHHSWREGVQAKRDLVEQLALDYWRLGTQYHLMGNSAS</sequence>
<proteinExistence type="predicted"/>
<dbReference type="EMBL" id="GBRH01222593">
    <property type="protein sequence ID" value="JAD75302.1"/>
    <property type="molecule type" value="Transcribed_RNA"/>
</dbReference>
<organism evidence="1">
    <name type="scientific">Arundo donax</name>
    <name type="common">Giant reed</name>
    <name type="synonym">Donax arundinaceus</name>
    <dbReference type="NCBI Taxonomy" id="35708"/>
    <lineage>
        <taxon>Eukaryota</taxon>
        <taxon>Viridiplantae</taxon>
        <taxon>Streptophyta</taxon>
        <taxon>Embryophyta</taxon>
        <taxon>Tracheophyta</taxon>
        <taxon>Spermatophyta</taxon>
        <taxon>Magnoliopsida</taxon>
        <taxon>Liliopsida</taxon>
        <taxon>Poales</taxon>
        <taxon>Poaceae</taxon>
        <taxon>PACMAD clade</taxon>
        <taxon>Arundinoideae</taxon>
        <taxon>Arundineae</taxon>
        <taxon>Arundo</taxon>
    </lineage>
</organism>